<dbReference type="Proteomes" id="UP000176204">
    <property type="component" value="Chromosome I"/>
</dbReference>
<dbReference type="RefSeq" id="WP_067777287.1">
    <property type="nucleotide sequence ID" value="NZ_LIGX01000035.1"/>
</dbReference>
<dbReference type="KEGG" id="agl:PYTT_1555"/>
<evidence type="ECO:0000256" key="1">
    <source>
        <dbReference type="SAM" id="SignalP"/>
    </source>
</evidence>
<feature type="signal peptide" evidence="1">
    <location>
        <begin position="1"/>
        <end position="26"/>
    </location>
</feature>
<reference evidence="3" key="1">
    <citation type="submission" date="2016-09" db="EMBL/GenBank/DDBJ databases">
        <authorList>
            <person name="Koehorst J."/>
        </authorList>
    </citation>
    <scope>NUCLEOTIDE SEQUENCE [LARGE SCALE GENOMIC DNA]</scope>
</reference>
<evidence type="ECO:0000313" key="2">
    <source>
        <dbReference type="EMBL" id="SEH90015.1"/>
    </source>
</evidence>
<evidence type="ECO:0000313" key="3">
    <source>
        <dbReference type="Proteomes" id="UP000176204"/>
    </source>
</evidence>
<accession>A0A1C7PA91</accession>
<dbReference type="STRING" id="1679444.PYTT_1555"/>
<feature type="chain" id="PRO_5014266477" evidence="1">
    <location>
        <begin position="27"/>
        <end position="157"/>
    </location>
</feature>
<name>A0A1C7PA91_9BACT</name>
<dbReference type="AlphaFoldDB" id="A0A1C7PA91"/>
<keyword evidence="3" id="KW-1185">Reference proteome</keyword>
<dbReference type="EMBL" id="LT629973">
    <property type="protein sequence ID" value="SEH90015.1"/>
    <property type="molecule type" value="Genomic_DNA"/>
</dbReference>
<protein>
    <submittedName>
        <fullName evidence="2">Uncharacterized protein</fullName>
    </submittedName>
</protein>
<gene>
    <name evidence="2" type="ORF">PYTT_1555</name>
</gene>
<sequence>MNKTIKHIRAALILGTAALTPGLLQAAPDTPSAAPSAEKKTEPATLVKQMETAYDEIKTQLNGIHDRPTADAAAAQLKNAKTALSAIGASLNQTMLTSGEKQQLLDISSNIGRLLAQNKAILESNEYYGSDELRAAMQAFFIPMKKNADGAYILPMS</sequence>
<proteinExistence type="predicted"/>
<organism evidence="2 3">
    <name type="scientific">Akkermansia glycaniphila</name>
    <dbReference type="NCBI Taxonomy" id="1679444"/>
    <lineage>
        <taxon>Bacteria</taxon>
        <taxon>Pseudomonadati</taxon>
        <taxon>Verrucomicrobiota</taxon>
        <taxon>Verrucomicrobiia</taxon>
        <taxon>Verrucomicrobiales</taxon>
        <taxon>Akkermansiaceae</taxon>
        <taxon>Akkermansia</taxon>
    </lineage>
</organism>
<keyword evidence="1" id="KW-0732">Signal</keyword>